<comment type="caution">
    <text evidence="2">The sequence shown here is derived from an EMBL/GenBank/DDBJ whole genome shotgun (WGS) entry which is preliminary data.</text>
</comment>
<dbReference type="EMBL" id="BKCJ011023701">
    <property type="protein sequence ID" value="GFC69216.1"/>
    <property type="molecule type" value="Genomic_DNA"/>
</dbReference>
<feature type="region of interest" description="Disordered" evidence="1">
    <location>
        <begin position="1"/>
        <end position="34"/>
    </location>
</feature>
<proteinExistence type="predicted"/>
<evidence type="ECO:0000313" key="2">
    <source>
        <dbReference type="EMBL" id="GFC69216.1"/>
    </source>
</evidence>
<feature type="non-terminal residue" evidence="2">
    <location>
        <position position="1"/>
    </location>
</feature>
<organism evidence="2">
    <name type="scientific">Tanacetum cinerariifolium</name>
    <name type="common">Dalmatian daisy</name>
    <name type="synonym">Chrysanthemum cinerariifolium</name>
    <dbReference type="NCBI Taxonomy" id="118510"/>
    <lineage>
        <taxon>Eukaryota</taxon>
        <taxon>Viridiplantae</taxon>
        <taxon>Streptophyta</taxon>
        <taxon>Embryophyta</taxon>
        <taxon>Tracheophyta</taxon>
        <taxon>Spermatophyta</taxon>
        <taxon>Magnoliopsida</taxon>
        <taxon>eudicotyledons</taxon>
        <taxon>Gunneridae</taxon>
        <taxon>Pentapetalae</taxon>
        <taxon>asterids</taxon>
        <taxon>campanulids</taxon>
        <taxon>Asterales</taxon>
        <taxon>Asteraceae</taxon>
        <taxon>Asteroideae</taxon>
        <taxon>Anthemideae</taxon>
        <taxon>Anthemidinae</taxon>
        <taxon>Tanacetum</taxon>
    </lineage>
</organism>
<accession>A0A699QD28</accession>
<gene>
    <name evidence="2" type="ORF">Tci_841186</name>
</gene>
<protein>
    <submittedName>
        <fullName evidence="2">Uncharacterized protein</fullName>
    </submittedName>
</protein>
<evidence type="ECO:0000256" key="1">
    <source>
        <dbReference type="SAM" id="MobiDB-lite"/>
    </source>
</evidence>
<name>A0A699QD28_TANCI</name>
<sequence length="34" mass="3119">SHVGGFLGSDGEGRGSGGVEIGEGGAVKSGGKNC</sequence>
<reference evidence="2" key="1">
    <citation type="journal article" date="2019" name="Sci. Rep.">
        <title>Draft genome of Tanacetum cinerariifolium, the natural source of mosquito coil.</title>
        <authorList>
            <person name="Yamashiro T."/>
            <person name="Shiraishi A."/>
            <person name="Satake H."/>
            <person name="Nakayama K."/>
        </authorList>
    </citation>
    <scope>NUCLEOTIDE SEQUENCE</scope>
</reference>
<dbReference type="AlphaFoldDB" id="A0A699QD28"/>